<proteinExistence type="inferred from homology"/>
<dbReference type="GO" id="GO:0005634">
    <property type="term" value="C:nucleus"/>
    <property type="evidence" value="ECO:0007669"/>
    <property type="project" value="TreeGrafter"/>
</dbReference>
<comment type="caution">
    <text evidence="4">The sequence shown here is derived from an EMBL/GenBank/DDBJ whole genome shotgun (WGS) entry which is preliminary data.</text>
</comment>
<keyword evidence="2" id="KW-0521">NADP</keyword>
<feature type="domain" description="NmrA-like" evidence="3">
    <location>
        <begin position="1"/>
        <end position="304"/>
    </location>
</feature>
<evidence type="ECO:0000256" key="2">
    <source>
        <dbReference type="ARBA" id="ARBA00022857"/>
    </source>
</evidence>
<dbReference type="PANTHER" id="PTHR42748">
    <property type="entry name" value="NITROGEN METABOLITE REPRESSION PROTEIN NMRA FAMILY MEMBER"/>
    <property type="match status" value="1"/>
</dbReference>
<dbReference type="InterPro" id="IPR036291">
    <property type="entry name" value="NAD(P)-bd_dom_sf"/>
</dbReference>
<sequence>MSKLLVVFGATGQQGSSVVNFVLNDPELSKIYKLRAITRDPNSKQSKKLSQKIEVVAGNAHDPSSLEAGLTGAHTVFAMTAPDFNKFTPDAQYDDAKAIADVSLAKGAQYIIFSTLPAIAEFSGGKCTALMPFFDGKARAEQYIRGLPIKSAFVSLGMYFENFQSQPYIAPLKDADGKWFITRNNSPKALYPWIAAVADTGKFVGAILAEPDKYEGKRFAASERLYSLEEVAEIFSKKTGTKIEYRQSSDEEYGKQLPEYSKIPLLEGFAAMEEFGYYGPGTKEQVEWSAAQARGKLTSLEEFLDQNPYKLE</sequence>
<dbReference type="SUPFAM" id="SSF51735">
    <property type="entry name" value="NAD(P)-binding Rossmann-fold domains"/>
    <property type="match status" value="1"/>
</dbReference>
<organism evidence="4 5">
    <name type="scientific">Dendryphion nanum</name>
    <dbReference type="NCBI Taxonomy" id="256645"/>
    <lineage>
        <taxon>Eukaryota</taxon>
        <taxon>Fungi</taxon>
        <taxon>Dikarya</taxon>
        <taxon>Ascomycota</taxon>
        <taxon>Pezizomycotina</taxon>
        <taxon>Dothideomycetes</taxon>
        <taxon>Pleosporomycetidae</taxon>
        <taxon>Pleosporales</taxon>
        <taxon>Torulaceae</taxon>
        <taxon>Dendryphion</taxon>
    </lineage>
</organism>
<dbReference type="OrthoDB" id="300709at2759"/>
<evidence type="ECO:0000313" key="4">
    <source>
        <dbReference type="EMBL" id="KAH7130623.1"/>
    </source>
</evidence>
<dbReference type="InterPro" id="IPR008030">
    <property type="entry name" value="NmrA-like"/>
</dbReference>
<comment type="similarity">
    <text evidence="1">Belongs to the NmrA-type oxidoreductase family.</text>
</comment>
<keyword evidence="5" id="KW-1185">Reference proteome</keyword>
<evidence type="ECO:0000313" key="5">
    <source>
        <dbReference type="Proteomes" id="UP000700596"/>
    </source>
</evidence>
<dbReference type="Proteomes" id="UP000700596">
    <property type="component" value="Unassembled WGS sequence"/>
</dbReference>
<evidence type="ECO:0000256" key="1">
    <source>
        <dbReference type="ARBA" id="ARBA00006328"/>
    </source>
</evidence>
<evidence type="ECO:0000259" key="3">
    <source>
        <dbReference type="Pfam" id="PF05368"/>
    </source>
</evidence>
<dbReference type="CDD" id="cd05251">
    <property type="entry name" value="NmrA_like_SDR_a"/>
    <property type="match status" value="1"/>
</dbReference>
<dbReference type="Gene3D" id="3.90.25.10">
    <property type="entry name" value="UDP-galactose 4-epimerase, domain 1"/>
    <property type="match status" value="1"/>
</dbReference>
<dbReference type="PANTHER" id="PTHR42748:SF11">
    <property type="entry name" value="NMRA-LIKE DOMAIN-CONTAINING PROTEIN"/>
    <property type="match status" value="1"/>
</dbReference>
<dbReference type="EMBL" id="JAGMWT010000004">
    <property type="protein sequence ID" value="KAH7130623.1"/>
    <property type="molecule type" value="Genomic_DNA"/>
</dbReference>
<protein>
    <recommendedName>
        <fullName evidence="3">NmrA-like domain-containing protein</fullName>
    </recommendedName>
</protein>
<gene>
    <name evidence="4" type="ORF">B0J11DRAFT_257056</name>
</gene>
<accession>A0A9P9IPV4</accession>
<dbReference type="AlphaFoldDB" id="A0A9P9IPV4"/>
<dbReference type="Pfam" id="PF05368">
    <property type="entry name" value="NmrA"/>
    <property type="match status" value="1"/>
</dbReference>
<dbReference type="Gene3D" id="3.40.50.720">
    <property type="entry name" value="NAD(P)-binding Rossmann-like Domain"/>
    <property type="match status" value="1"/>
</dbReference>
<reference evidence="4" key="1">
    <citation type="journal article" date="2021" name="Nat. Commun.">
        <title>Genetic determinants of endophytism in the Arabidopsis root mycobiome.</title>
        <authorList>
            <person name="Mesny F."/>
            <person name="Miyauchi S."/>
            <person name="Thiergart T."/>
            <person name="Pickel B."/>
            <person name="Atanasova L."/>
            <person name="Karlsson M."/>
            <person name="Huettel B."/>
            <person name="Barry K.W."/>
            <person name="Haridas S."/>
            <person name="Chen C."/>
            <person name="Bauer D."/>
            <person name="Andreopoulos W."/>
            <person name="Pangilinan J."/>
            <person name="LaButti K."/>
            <person name="Riley R."/>
            <person name="Lipzen A."/>
            <person name="Clum A."/>
            <person name="Drula E."/>
            <person name="Henrissat B."/>
            <person name="Kohler A."/>
            <person name="Grigoriev I.V."/>
            <person name="Martin F.M."/>
            <person name="Hacquard S."/>
        </authorList>
    </citation>
    <scope>NUCLEOTIDE SEQUENCE</scope>
    <source>
        <strain evidence="4">MPI-CAGE-CH-0243</strain>
    </source>
</reference>
<name>A0A9P9IPV4_9PLEO</name>
<dbReference type="InterPro" id="IPR051164">
    <property type="entry name" value="NmrA-like_oxidored"/>
</dbReference>